<organism evidence="2 3">
    <name type="scientific">Alkaliphilus pronyensis</name>
    <dbReference type="NCBI Taxonomy" id="1482732"/>
    <lineage>
        <taxon>Bacteria</taxon>
        <taxon>Bacillati</taxon>
        <taxon>Bacillota</taxon>
        <taxon>Clostridia</taxon>
        <taxon>Peptostreptococcales</taxon>
        <taxon>Natronincolaceae</taxon>
        <taxon>Alkaliphilus</taxon>
    </lineage>
</organism>
<evidence type="ECO:0000313" key="3">
    <source>
        <dbReference type="Proteomes" id="UP000432715"/>
    </source>
</evidence>
<dbReference type="EMBL" id="WBZC01000036">
    <property type="protein sequence ID" value="KAB3534016.1"/>
    <property type="molecule type" value="Genomic_DNA"/>
</dbReference>
<feature type="transmembrane region" description="Helical" evidence="1">
    <location>
        <begin position="12"/>
        <end position="31"/>
    </location>
</feature>
<sequence>MNIEENIKRLERVLLTCFLILLSAVVIVNSIKMFQLRNSVVMLGRETGINYSQLIDKSGTITLRLEEDLYPNIEVYINGELVDTFGNNRLIKVDIKDRDVLELNSSMYSNPINLYIEEVSNNISGITEGAIYNIKNRKTIAIIRII</sequence>
<evidence type="ECO:0000313" key="2">
    <source>
        <dbReference type="EMBL" id="KAB3534016.1"/>
    </source>
</evidence>
<keyword evidence="1" id="KW-0812">Transmembrane</keyword>
<protein>
    <submittedName>
        <fullName evidence="2">Uncharacterized protein</fullName>
    </submittedName>
</protein>
<dbReference type="RefSeq" id="WP_151861488.1">
    <property type="nucleotide sequence ID" value="NZ_WBZC01000036.1"/>
</dbReference>
<dbReference type="AlphaFoldDB" id="A0A6I0F746"/>
<reference evidence="2 3" key="1">
    <citation type="submission" date="2019-10" db="EMBL/GenBank/DDBJ databases">
        <title>Alkaliphilus serpentinus sp. nov. and Alkaliphilus pronyensis sp. nov., two novel anaerobic alkaliphilic species isolated from the serpentinized-hosted hydrothermal field of the Prony Bay (New Caledonia).</title>
        <authorList>
            <person name="Postec A."/>
        </authorList>
    </citation>
    <scope>NUCLEOTIDE SEQUENCE [LARGE SCALE GENOMIC DNA]</scope>
    <source>
        <strain evidence="2 3">LacV</strain>
    </source>
</reference>
<accession>A0A6I0F746</accession>
<gene>
    <name evidence="2" type="ORF">F8154_10065</name>
</gene>
<dbReference type="OrthoDB" id="1955029at2"/>
<keyword evidence="1" id="KW-0472">Membrane</keyword>
<proteinExistence type="predicted"/>
<comment type="caution">
    <text evidence="2">The sequence shown here is derived from an EMBL/GenBank/DDBJ whole genome shotgun (WGS) entry which is preliminary data.</text>
</comment>
<keyword evidence="3" id="KW-1185">Reference proteome</keyword>
<dbReference type="Proteomes" id="UP000432715">
    <property type="component" value="Unassembled WGS sequence"/>
</dbReference>
<name>A0A6I0F746_9FIRM</name>
<evidence type="ECO:0000256" key="1">
    <source>
        <dbReference type="SAM" id="Phobius"/>
    </source>
</evidence>
<keyword evidence="1" id="KW-1133">Transmembrane helix</keyword>